<protein>
    <submittedName>
        <fullName evidence="1">Uncharacterized protein</fullName>
    </submittedName>
</protein>
<evidence type="ECO:0000313" key="1">
    <source>
        <dbReference type="EMBL" id="ACS43938.1"/>
    </source>
</evidence>
<evidence type="ECO:0000313" key="2">
    <source>
        <dbReference type="Proteomes" id="UP000009081"/>
    </source>
</evidence>
<reference evidence="1 2" key="1">
    <citation type="journal article" date="2009" name="PLoS ONE">
        <title>Methylobacterium genome sequences: a reference blueprint to investigate microbial metabolism of C1 compounds from natural and industrial sources.</title>
        <authorList>
            <person name="Vuilleumier S."/>
            <person name="Chistoserdova L."/>
            <person name="Lee M.-C."/>
            <person name="Bringel F."/>
            <person name="Lajus A."/>
            <person name="Zhou Y."/>
            <person name="Gourion B."/>
            <person name="Barbe V."/>
            <person name="Chang J."/>
            <person name="Cruveiller S."/>
            <person name="Dossat C."/>
            <person name="Gillett W."/>
            <person name="Gruffaz C."/>
            <person name="Haugen E."/>
            <person name="Hourcade E."/>
            <person name="Levy R."/>
            <person name="Mangenot S."/>
            <person name="Muller E."/>
            <person name="Nadalig T."/>
            <person name="Pagni M."/>
            <person name="Penny C."/>
            <person name="Peyraud R."/>
            <person name="Robinson D.G."/>
            <person name="Roche D."/>
            <person name="Rouy Z."/>
            <person name="Saenampechek C."/>
            <person name="Salvignol G."/>
            <person name="Vallenet D."/>
            <person name="Wu Z."/>
            <person name="Marx C.J."/>
            <person name="Vorholt J.A."/>
            <person name="Olson M.V."/>
            <person name="Kaul R."/>
            <person name="Weissenbach J."/>
            <person name="Medigue C."/>
            <person name="Lidstrom M.E."/>
        </authorList>
    </citation>
    <scope>NUCLEOTIDE SEQUENCE [LARGE SCALE GENOMIC DNA]</scope>
    <source>
        <strain evidence="2">ATCC 14718 / DSM 1338 / JCM 2805 / NCIMB 9133 / AM1</strain>
    </source>
</reference>
<sequence>MITMPSLAPIPAPLAELAERHRALNRMADRHGLNVANPEHHAELMRLMGWADEPRAMQGARATWPDEG</sequence>
<keyword evidence="2" id="KW-1185">Reference proteome</keyword>
<gene>
    <name evidence="1" type="ordered locus">MexAM1_META2p1172</name>
</gene>
<geneLocation type="plasmid" evidence="1 2">
    <name>megaplasmid</name>
</geneLocation>
<keyword evidence="1" id="KW-0614">Plasmid</keyword>
<dbReference type="Proteomes" id="UP000009081">
    <property type="component" value="Plasmid megaplasmid"/>
</dbReference>
<dbReference type="EMBL" id="CP001511">
    <property type="protein sequence ID" value="ACS43938.1"/>
    <property type="molecule type" value="Genomic_DNA"/>
</dbReference>
<accession>C5B656</accession>
<dbReference type="HOGENOM" id="CLU_2789117_0_0_5"/>
<dbReference type="AlphaFoldDB" id="C5B656"/>
<proteinExistence type="predicted"/>
<organism evidence="1 2">
    <name type="scientific">Methylorubrum extorquens (strain ATCC 14718 / DSM 1338 / JCM 2805 / NCIMB 9133 / AM1)</name>
    <name type="common">Methylobacterium extorquens</name>
    <dbReference type="NCBI Taxonomy" id="272630"/>
    <lineage>
        <taxon>Bacteria</taxon>
        <taxon>Pseudomonadati</taxon>
        <taxon>Pseudomonadota</taxon>
        <taxon>Alphaproteobacteria</taxon>
        <taxon>Hyphomicrobiales</taxon>
        <taxon>Methylobacteriaceae</taxon>
        <taxon>Methylorubrum</taxon>
    </lineage>
</organism>
<dbReference type="KEGG" id="mea:Mex_2p1172"/>
<name>C5B656_METEA</name>